<proteinExistence type="predicted"/>
<evidence type="ECO:0000313" key="1">
    <source>
        <dbReference type="EMBL" id="CAD8130454.1"/>
    </source>
</evidence>
<accession>A0A8S1RVE5</accession>
<dbReference type="AlphaFoldDB" id="A0A8S1RVE5"/>
<protein>
    <submittedName>
        <fullName evidence="1">Uncharacterized protein</fullName>
    </submittedName>
</protein>
<gene>
    <name evidence="1" type="ORF">PSON_ATCC_30995.1.T2910008</name>
</gene>
<dbReference type="Proteomes" id="UP000692954">
    <property type="component" value="Unassembled WGS sequence"/>
</dbReference>
<reference evidence="1" key="1">
    <citation type="submission" date="2021-01" db="EMBL/GenBank/DDBJ databases">
        <authorList>
            <consortium name="Genoscope - CEA"/>
            <person name="William W."/>
        </authorList>
    </citation>
    <scope>NUCLEOTIDE SEQUENCE</scope>
</reference>
<name>A0A8S1RVE5_9CILI</name>
<dbReference type="EMBL" id="CAJJDN010000291">
    <property type="protein sequence ID" value="CAD8130454.1"/>
    <property type="molecule type" value="Genomic_DNA"/>
</dbReference>
<sequence length="91" mass="10789">MKSQSYGQLYNIFLIKNKQSFNIRLKIMNFHNNNNNNNYNRNCRLIEILQLTMLLIIIKNHGQMLSRCSLKEIISQTNSNNYLKAQNNIIL</sequence>
<keyword evidence="2" id="KW-1185">Reference proteome</keyword>
<organism evidence="1 2">
    <name type="scientific">Paramecium sonneborni</name>
    <dbReference type="NCBI Taxonomy" id="65129"/>
    <lineage>
        <taxon>Eukaryota</taxon>
        <taxon>Sar</taxon>
        <taxon>Alveolata</taxon>
        <taxon>Ciliophora</taxon>
        <taxon>Intramacronucleata</taxon>
        <taxon>Oligohymenophorea</taxon>
        <taxon>Peniculida</taxon>
        <taxon>Parameciidae</taxon>
        <taxon>Paramecium</taxon>
    </lineage>
</organism>
<comment type="caution">
    <text evidence="1">The sequence shown here is derived from an EMBL/GenBank/DDBJ whole genome shotgun (WGS) entry which is preliminary data.</text>
</comment>
<evidence type="ECO:0000313" key="2">
    <source>
        <dbReference type="Proteomes" id="UP000692954"/>
    </source>
</evidence>